<gene>
    <name evidence="2" type="ORF">Tci_240398</name>
</gene>
<feature type="compositionally biased region" description="Basic and acidic residues" evidence="1">
    <location>
        <begin position="48"/>
        <end position="58"/>
    </location>
</feature>
<comment type="caution">
    <text evidence="2">The sequence shown here is derived from an EMBL/GenBank/DDBJ whole genome shotgun (WGS) entry which is preliminary data.</text>
</comment>
<dbReference type="AlphaFoldDB" id="A0A699GX15"/>
<feature type="compositionally biased region" description="Acidic residues" evidence="1">
    <location>
        <begin position="1"/>
        <end position="13"/>
    </location>
</feature>
<feature type="compositionally biased region" description="Basic residues" evidence="1">
    <location>
        <begin position="59"/>
        <end position="70"/>
    </location>
</feature>
<organism evidence="2">
    <name type="scientific">Tanacetum cinerariifolium</name>
    <name type="common">Dalmatian daisy</name>
    <name type="synonym">Chrysanthemum cinerariifolium</name>
    <dbReference type="NCBI Taxonomy" id="118510"/>
    <lineage>
        <taxon>Eukaryota</taxon>
        <taxon>Viridiplantae</taxon>
        <taxon>Streptophyta</taxon>
        <taxon>Embryophyta</taxon>
        <taxon>Tracheophyta</taxon>
        <taxon>Spermatophyta</taxon>
        <taxon>Magnoliopsida</taxon>
        <taxon>eudicotyledons</taxon>
        <taxon>Gunneridae</taxon>
        <taxon>Pentapetalae</taxon>
        <taxon>asterids</taxon>
        <taxon>campanulids</taxon>
        <taxon>Asterales</taxon>
        <taxon>Asteraceae</taxon>
        <taxon>Asteroideae</taxon>
        <taxon>Anthemideae</taxon>
        <taxon>Anthemidinae</taxon>
        <taxon>Tanacetum</taxon>
    </lineage>
</organism>
<feature type="compositionally biased region" description="Polar residues" evidence="1">
    <location>
        <begin position="37"/>
        <end position="47"/>
    </location>
</feature>
<accession>A0A699GX15</accession>
<protein>
    <submittedName>
        <fullName evidence="2">Uncharacterized protein</fullName>
    </submittedName>
</protein>
<name>A0A699GX15_TANCI</name>
<dbReference type="EMBL" id="BKCJ010069144">
    <property type="protein sequence ID" value="GEW68422.1"/>
    <property type="molecule type" value="Genomic_DNA"/>
</dbReference>
<reference evidence="2" key="1">
    <citation type="journal article" date="2019" name="Sci. Rep.">
        <title>Draft genome of Tanacetum cinerariifolium, the natural source of mosquito coil.</title>
        <authorList>
            <person name="Yamashiro T."/>
            <person name="Shiraishi A."/>
            <person name="Satake H."/>
            <person name="Nakayama K."/>
        </authorList>
    </citation>
    <scope>NUCLEOTIDE SEQUENCE</scope>
</reference>
<evidence type="ECO:0000313" key="2">
    <source>
        <dbReference type="EMBL" id="GEW68422.1"/>
    </source>
</evidence>
<sequence length="122" mass="14062">MQLEDEEVEEDVQNELGDHEDYLEDDHEVNYVPTETDIGSTSHGTSVTRKESRALNEAKKRRVDKGKVVSKRPQGQKPRFLFCDDADCTFCKAYILPISTIWDERTTLDTFKNQIPNSQLNI</sequence>
<evidence type="ECO:0000256" key="1">
    <source>
        <dbReference type="SAM" id="MobiDB-lite"/>
    </source>
</evidence>
<feature type="region of interest" description="Disordered" evidence="1">
    <location>
        <begin position="1"/>
        <end position="72"/>
    </location>
</feature>
<proteinExistence type="predicted"/>